<keyword evidence="1" id="KW-0560">Oxidoreductase</keyword>
<dbReference type="SUPFAM" id="SSF51679">
    <property type="entry name" value="Bacterial luciferase-like"/>
    <property type="match status" value="1"/>
</dbReference>
<dbReference type="GO" id="GO:0016705">
    <property type="term" value="F:oxidoreductase activity, acting on paired donors, with incorporation or reduction of molecular oxygen"/>
    <property type="evidence" value="ECO:0007669"/>
    <property type="project" value="InterPro"/>
</dbReference>
<feature type="domain" description="Luciferase-like" evidence="3">
    <location>
        <begin position="23"/>
        <end position="335"/>
    </location>
</feature>
<proteinExistence type="predicted"/>
<dbReference type="PANTHER" id="PTHR30137:SF8">
    <property type="entry name" value="BLR5498 PROTEIN"/>
    <property type="match status" value="1"/>
</dbReference>
<dbReference type="PANTHER" id="PTHR30137">
    <property type="entry name" value="LUCIFERASE-LIKE MONOOXYGENASE"/>
    <property type="match status" value="1"/>
</dbReference>
<sequence length="371" mass="41783">MDDAGSGPPASTDRRYDNDAVWQATERLVDAGLTAERLGYDSYWLTEHHFQHEGYEVVPNGLMLGAVIAERTERIRLGMAFNIIPQWNPLRFAEDFATLHNFSGGRAILGVGRGTVPREAETLGTQIGSFDNPSQVKADDLNRRQFDEAMQVIQMALDQETFAFHGEVYDFPPPGIPDRGGTVKELTLVPRPRYPYETWQAITSPPTLEQVPRRGWGGVFWNNHPTFLTERWSRFAEVYEEAHGRALARGEKRMLVLCTRVEDTREQAVEKLRPGHDEFWKFLGPYGWSKGYMGADGRPAPAGLVPTLEESLDQRIFLAGSPEDLADSIGWYRDLVGVEELLLFPGMPGDSYDVVEEQMARLAEEVLPLLS</sequence>
<evidence type="ECO:0000313" key="4">
    <source>
        <dbReference type="EMBL" id="SVA24988.1"/>
    </source>
</evidence>
<dbReference type="GO" id="GO:0004497">
    <property type="term" value="F:monooxygenase activity"/>
    <property type="evidence" value="ECO:0007669"/>
    <property type="project" value="UniProtKB-KW"/>
</dbReference>
<name>A0A381UBM3_9ZZZZ</name>
<reference evidence="4" key="1">
    <citation type="submission" date="2018-05" db="EMBL/GenBank/DDBJ databases">
        <authorList>
            <person name="Lanie J.A."/>
            <person name="Ng W.-L."/>
            <person name="Kazmierczak K.M."/>
            <person name="Andrzejewski T.M."/>
            <person name="Davidsen T.M."/>
            <person name="Wayne K.J."/>
            <person name="Tettelin H."/>
            <person name="Glass J.I."/>
            <person name="Rusch D."/>
            <person name="Podicherti R."/>
            <person name="Tsui H.-C.T."/>
            <person name="Winkler M.E."/>
        </authorList>
    </citation>
    <scope>NUCLEOTIDE SEQUENCE</scope>
</reference>
<dbReference type="GO" id="GO:0005829">
    <property type="term" value="C:cytosol"/>
    <property type="evidence" value="ECO:0007669"/>
    <property type="project" value="TreeGrafter"/>
</dbReference>
<evidence type="ECO:0000259" key="3">
    <source>
        <dbReference type="Pfam" id="PF00296"/>
    </source>
</evidence>
<gene>
    <name evidence="4" type="ORF">METZ01_LOCUS77842</name>
</gene>
<dbReference type="EMBL" id="UINC01006021">
    <property type="protein sequence ID" value="SVA24988.1"/>
    <property type="molecule type" value="Genomic_DNA"/>
</dbReference>
<dbReference type="Pfam" id="PF00296">
    <property type="entry name" value="Bac_luciferase"/>
    <property type="match status" value="1"/>
</dbReference>
<dbReference type="AlphaFoldDB" id="A0A381UBM3"/>
<evidence type="ECO:0000256" key="2">
    <source>
        <dbReference type="ARBA" id="ARBA00023033"/>
    </source>
</evidence>
<keyword evidence="2" id="KW-0503">Monooxygenase</keyword>
<dbReference type="Gene3D" id="3.20.20.30">
    <property type="entry name" value="Luciferase-like domain"/>
    <property type="match status" value="1"/>
</dbReference>
<dbReference type="InterPro" id="IPR050766">
    <property type="entry name" value="Bact_Lucif_Oxidored"/>
</dbReference>
<dbReference type="InterPro" id="IPR011251">
    <property type="entry name" value="Luciferase-like_dom"/>
</dbReference>
<evidence type="ECO:0000256" key="1">
    <source>
        <dbReference type="ARBA" id="ARBA00023002"/>
    </source>
</evidence>
<dbReference type="InterPro" id="IPR036661">
    <property type="entry name" value="Luciferase-like_sf"/>
</dbReference>
<protein>
    <recommendedName>
        <fullName evidence="3">Luciferase-like domain-containing protein</fullName>
    </recommendedName>
</protein>
<organism evidence="4">
    <name type="scientific">marine metagenome</name>
    <dbReference type="NCBI Taxonomy" id="408172"/>
    <lineage>
        <taxon>unclassified sequences</taxon>
        <taxon>metagenomes</taxon>
        <taxon>ecological metagenomes</taxon>
    </lineage>
</organism>
<accession>A0A381UBM3</accession>